<dbReference type="InterPro" id="IPR006143">
    <property type="entry name" value="RND_pump_MFP"/>
</dbReference>
<dbReference type="RefSeq" id="WP_229743594.1">
    <property type="nucleotide sequence ID" value="NZ_BMJQ01000004.1"/>
</dbReference>
<dbReference type="PANTHER" id="PTHR30469">
    <property type="entry name" value="MULTIDRUG RESISTANCE PROTEIN MDTA"/>
    <property type="match status" value="1"/>
</dbReference>
<dbReference type="NCBIfam" id="TIGR01730">
    <property type="entry name" value="RND_mfp"/>
    <property type="match status" value="1"/>
</dbReference>
<dbReference type="PANTHER" id="PTHR30469:SF38">
    <property type="entry name" value="HLYD FAMILY SECRETION PROTEIN"/>
    <property type="match status" value="1"/>
</dbReference>
<dbReference type="EMBL" id="BMJQ01000004">
    <property type="protein sequence ID" value="GGF12632.1"/>
    <property type="molecule type" value="Genomic_DNA"/>
</dbReference>
<feature type="domain" description="Multidrug resistance protein MdtA-like C-terminal permuted SH3" evidence="5">
    <location>
        <begin position="313"/>
        <end position="363"/>
    </location>
</feature>
<proteinExistence type="inferred from homology"/>
<comment type="similarity">
    <text evidence="1">Belongs to the membrane fusion protein (MFP) (TC 8.A.1) family.</text>
</comment>
<comment type="caution">
    <text evidence="6">The sequence shown here is derived from an EMBL/GenBank/DDBJ whole genome shotgun (WGS) entry which is preliminary data.</text>
</comment>
<dbReference type="Gene3D" id="2.40.420.20">
    <property type="match status" value="1"/>
</dbReference>
<evidence type="ECO:0000259" key="4">
    <source>
        <dbReference type="Pfam" id="PF25954"/>
    </source>
</evidence>
<evidence type="ECO:0000313" key="7">
    <source>
        <dbReference type="Proteomes" id="UP000646365"/>
    </source>
</evidence>
<dbReference type="GO" id="GO:0015562">
    <property type="term" value="F:efflux transmembrane transporter activity"/>
    <property type="evidence" value="ECO:0007669"/>
    <property type="project" value="TreeGrafter"/>
</dbReference>
<dbReference type="Pfam" id="PF25876">
    <property type="entry name" value="HH_MFP_RND"/>
    <property type="match status" value="1"/>
</dbReference>
<dbReference type="Gene3D" id="1.10.287.470">
    <property type="entry name" value="Helix hairpin bin"/>
    <property type="match status" value="1"/>
</dbReference>
<dbReference type="InterPro" id="IPR058624">
    <property type="entry name" value="MdtA-like_HH"/>
</dbReference>
<evidence type="ECO:0000256" key="2">
    <source>
        <dbReference type="SAM" id="Coils"/>
    </source>
</evidence>
<gene>
    <name evidence="6" type="ORF">GCM10011611_17820</name>
</gene>
<dbReference type="Pfam" id="PF25967">
    <property type="entry name" value="RND-MFP_C"/>
    <property type="match status" value="1"/>
</dbReference>
<dbReference type="Pfam" id="PF25954">
    <property type="entry name" value="Beta-barrel_RND_2"/>
    <property type="match status" value="1"/>
</dbReference>
<evidence type="ECO:0000259" key="5">
    <source>
        <dbReference type="Pfam" id="PF25967"/>
    </source>
</evidence>
<name>A0A8J2YSH3_9PROT</name>
<dbReference type="Proteomes" id="UP000646365">
    <property type="component" value="Unassembled WGS sequence"/>
</dbReference>
<protein>
    <submittedName>
        <fullName evidence="6">RND transporter</fullName>
    </submittedName>
</protein>
<dbReference type="SUPFAM" id="SSF111369">
    <property type="entry name" value="HlyD-like secretion proteins"/>
    <property type="match status" value="1"/>
</dbReference>
<dbReference type="Gene3D" id="2.40.50.100">
    <property type="match status" value="1"/>
</dbReference>
<sequence>MRASPLPAAPQLVVAPLKDSEMWKSRTLVATLIAATLAGCDKPAPSAPQIRPVRAVTIQGGAGGETVSLTGQIRAKDQASLAFRLDGRMIERLVNVGDLVQAGQVIARLDPQNQQNALRSAQANLASAEALATQARLTFSRQQALLKDGWTPRARYDDAEQALQSAQAQVDSLRAQARIAQDQLSYTVLYADGPGAVTAVGAEPGEVVHAGQMVVQVARQGVRDAVFDVSEQIMRTAPRDPTVEIALTNDPTVKATGRVREVAPQADAATRTFRVKVEISDPPAAMRLGSTVTGGIKLATPPGMKVPAGALFEQSGHPAVWVIDPQTQAVSLRAVKVQQYDPDNFVISEGLQPGEVVVTAGVQVLTPGQKVRLLEAAQ</sequence>
<dbReference type="AlphaFoldDB" id="A0A8J2YSH3"/>
<organism evidence="6 7">
    <name type="scientific">Aliidongia dinghuensis</name>
    <dbReference type="NCBI Taxonomy" id="1867774"/>
    <lineage>
        <taxon>Bacteria</taxon>
        <taxon>Pseudomonadati</taxon>
        <taxon>Pseudomonadota</taxon>
        <taxon>Alphaproteobacteria</taxon>
        <taxon>Rhodospirillales</taxon>
        <taxon>Dongiaceae</taxon>
        <taxon>Aliidongia</taxon>
    </lineage>
</organism>
<evidence type="ECO:0000313" key="6">
    <source>
        <dbReference type="EMBL" id="GGF12632.1"/>
    </source>
</evidence>
<evidence type="ECO:0000259" key="3">
    <source>
        <dbReference type="Pfam" id="PF25876"/>
    </source>
</evidence>
<dbReference type="InterPro" id="IPR058792">
    <property type="entry name" value="Beta-barrel_RND_2"/>
</dbReference>
<feature type="domain" description="CusB-like beta-barrel" evidence="4">
    <location>
        <begin position="227"/>
        <end position="293"/>
    </location>
</feature>
<keyword evidence="7" id="KW-1185">Reference proteome</keyword>
<dbReference type="InterPro" id="IPR058627">
    <property type="entry name" value="MdtA-like_C"/>
</dbReference>
<evidence type="ECO:0000256" key="1">
    <source>
        <dbReference type="ARBA" id="ARBA00009477"/>
    </source>
</evidence>
<dbReference type="Gene3D" id="2.40.30.170">
    <property type="match status" value="1"/>
</dbReference>
<reference evidence="6" key="2">
    <citation type="submission" date="2020-09" db="EMBL/GenBank/DDBJ databases">
        <authorList>
            <person name="Sun Q."/>
            <person name="Zhou Y."/>
        </authorList>
    </citation>
    <scope>NUCLEOTIDE SEQUENCE</scope>
    <source>
        <strain evidence="6">CGMCC 1.15725</strain>
    </source>
</reference>
<accession>A0A8J2YSH3</accession>
<keyword evidence="2" id="KW-0175">Coiled coil</keyword>
<feature type="domain" description="Multidrug resistance protein MdtA-like alpha-helical hairpin" evidence="3">
    <location>
        <begin position="118"/>
        <end position="187"/>
    </location>
</feature>
<dbReference type="GO" id="GO:1990281">
    <property type="term" value="C:efflux pump complex"/>
    <property type="evidence" value="ECO:0007669"/>
    <property type="project" value="TreeGrafter"/>
</dbReference>
<reference evidence="6" key="1">
    <citation type="journal article" date="2014" name="Int. J. Syst. Evol. Microbiol.">
        <title>Complete genome sequence of Corynebacterium casei LMG S-19264T (=DSM 44701T), isolated from a smear-ripened cheese.</title>
        <authorList>
            <consortium name="US DOE Joint Genome Institute (JGI-PGF)"/>
            <person name="Walter F."/>
            <person name="Albersmeier A."/>
            <person name="Kalinowski J."/>
            <person name="Ruckert C."/>
        </authorList>
    </citation>
    <scope>NUCLEOTIDE SEQUENCE</scope>
    <source>
        <strain evidence="6">CGMCC 1.15725</strain>
    </source>
</reference>
<feature type="coiled-coil region" evidence="2">
    <location>
        <begin position="118"/>
        <end position="183"/>
    </location>
</feature>